<dbReference type="EMBL" id="CAXLJM020000017">
    <property type="protein sequence ID" value="CAL8083849.1"/>
    <property type="molecule type" value="Genomic_DNA"/>
</dbReference>
<name>A0ABP1Q1J3_9HEXA</name>
<keyword evidence="1" id="KW-1133">Transmembrane helix</keyword>
<accession>A0ABP1Q1J3</accession>
<evidence type="ECO:0000313" key="2">
    <source>
        <dbReference type="EMBL" id="CAL8083849.1"/>
    </source>
</evidence>
<comment type="caution">
    <text evidence="2">The sequence shown here is derived from an EMBL/GenBank/DDBJ whole genome shotgun (WGS) entry which is preliminary data.</text>
</comment>
<protein>
    <submittedName>
        <fullName evidence="2">Uncharacterized protein</fullName>
    </submittedName>
</protein>
<organism evidence="2 3">
    <name type="scientific">Orchesella dallaii</name>
    <dbReference type="NCBI Taxonomy" id="48710"/>
    <lineage>
        <taxon>Eukaryota</taxon>
        <taxon>Metazoa</taxon>
        <taxon>Ecdysozoa</taxon>
        <taxon>Arthropoda</taxon>
        <taxon>Hexapoda</taxon>
        <taxon>Collembola</taxon>
        <taxon>Entomobryomorpha</taxon>
        <taxon>Entomobryoidea</taxon>
        <taxon>Orchesellidae</taxon>
        <taxon>Orchesellinae</taxon>
        <taxon>Orchesella</taxon>
    </lineage>
</organism>
<feature type="transmembrane region" description="Helical" evidence="1">
    <location>
        <begin position="120"/>
        <end position="143"/>
    </location>
</feature>
<evidence type="ECO:0000313" key="3">
    <source>
        <dbReference type="Proteomes" id="UP001642540"/>
    </source>
</evidence>
<sequence>MIGRLSTRLFPCVNLKRCLQILTIFDVCLSLINLAVFFFGLRKLLDMDDDGVETQLAIIAVAVGIGFVILQLICTWGLYSGIKIEDINACRSWLMAIVINVAIYVTGVATIMALYNFSVIGFAILPIFTSYKVYEFSLVLSFMKQIKRHGNLFTSAATSIRSQTQFQCGRVTPYIIAADLPPSYIYIQNRPECVENPPPFYEEVIPRSSQKNNRVQIYSSRSYDTSPSCDI</sequence>
<feature type="transmembrane region" description="Helical" evidence="1">
    <location>
        <begin position="93"/>
        <end position="114"/>
    </location>
</feature>
<feature type="transmembrane region" description="Helical" evidence="1">
    <location>
        <begin position="56"/>
        <end position="81"/>
    </location>
</feature>
<dbReference type="Proteomes" id="UP001642540">
    <property type="component" value="Unassembled WGS sequence"/>
</dbReference>
<keyword evidence="3" id="KW-1185">Reference proteome</keyword>
<keyword evidence="1" id="KW-0472">Membrane</keyword>
<proteinExistence type="predicted"/>
<reference evidence="2 3" key="1">
    <citation type="submission" date="2024-08" db="EMBL/GenBank/DDBJ databases">
        <authorList>
            <person name="Cucini C."/>
            <person name="Frati F."/>
        </authorList>
    </citation>
    <scope>NUCLEOTIDE SEQUENCE [LARGE SCALE GENOMIC DNA]</scope>
</reference>
<evidence type="ECO:0000256" key="1">
    <source>
        <dbReference type="SAM" id="Phobius"/>
    </source>
</evidence>
<gene>
    <name evidence="2" type="ORF">ODALV1_LOCUS5615</name>
</gene>
<keyword evidence="1" id="KW-0812">Transmembrane</keyword>
<feature type="transmembrane region" description="Helical" evidence="1">
    <location>
        <begin position="21"/>
        <end position="41"/>
    </location>
</feature>